<evidence type="ECO:0000256" key="1">
    <source>
        <dbReference type="ARBA" id="ARBA00010835"/>
    </source>
</evidence>
<comment type="function">
    <text evidence="4">Peptide chain release factor 2 directs the termination of translation in response to the peptide chain termination codons UGA and UAA.</text>
</comment>
<dbReference type="InterPro" id="IPR045853">
    <property type="entry name" value="Pep_chain_release_fac_I_sf"/>
</dbReference>
<dbReference type="PROSITE" id="PS00745">
    <property type="entry name" value="RF_PROK_I"/>
    <property type="match status" value="1"/>
</dbReference>
<dbReference type="Gene3D" id="1.20.58.410">
    <property type="entry name" value="Release factor"/>
    <property type="match status" value="1"/>
</dbReference>
<dbReference type="GO" id="GO:0005737">
    <property type="term" value="C:cytoplasm"/>
    <property type="evidence" value="ECO:0007669"/>
    <property type="project" value="UniProtKB-SubCell"/>
</dbReference>
<keyword evidence="2 4" id="KW-0488">Methylation</keyword>
<dbReference type="Gene3D" id="3.30.70.1660">
    <property type="match status" value="1"/>
</dbReference>
<comment type="caution">
    <text evidence="8">The sequence shown here is derived from an EMBL/GenBank/DDBJ whole genome shotgun (WGS) entry which is preliminary data.</text>
</comment>
<dbReference type="InterPro" id="IPR000352">
    <property type="entry name" value="Pep_chain_release_fac_I"/>
</dbReference>
<comment type="subcellular location">
    <subcellularLocation>
        <location evidence="4">Cytoplasm</location>
    </subcellularLocation>
</comment>
<feature type="modified residue" description="N5-methylglutamine" evidence="4">
    <location>
        <position position="251"/>
    </location>
</feature>
<feature type="domain" description="Prokaryotic-type class I peptide chain release factors" evidence="7">
    <location>
        <begin position="244"/>
        <end position="260"/>
    </location>
</feature>
<proteinExistence type="inferred from homology"/>
<keyword evidence="6" id="KW-0175">Coiled coil</keyword>
<dbReference type="RefSeq" id="WP_199385856.1">
    <property type="nucleotide sequence ID" value="NZ_JAEMHM010000018.1"/>
</dbReference>
<dbReference type="InterPro" id="IPR005139">
    <property type="entry name" value="PCRF"/>
</dbReference>
<dbReference type="NCBIfam" id="TIGR00020">
    <property type="entry name" value="prfB"/>
    <property type="match status" value="1"/>
</dbReference>
<dbReference type="Gene3D" id="3.30.160.20">
    <property type="match status" value="1"/>
</dbReference>
<evidence type="ECO:0000256" key="6">
    <source>
        <dbReference type="SAM" id="Coils"/>
    </source>
</evidence>
<dbReference type="FunFam" id="3.30.160.20:FF:000010">
    <property type="entry name" value="Peptide chain release factor 2"/>
    <property type="match status" value="1"/>
</dbReference>
<sequence length="371" mass="41649">MFREEIAKVDDLAERIAKLRGSLDVDRKKESIQELEEAIARPDFWDNADKAQQVLKERTSMEKDVEEWQRLSRELEDVRILIELGSEAEDEETLAEVAALNAKLEEGVTRAEFKRMLSGPHDASSSFVSINAGAGGTESQDWAEMLLRMYLRYCEKKGWKTEITDYQAGEEAGVKGCTFAATGEFAYGYLKAEAGIHRLVRISPFDSNARRHTSFASVFVFPVIEEEDIDIKIVESDLRVDTYRSSGAGGQHVNTTDSAVRITHIPTGIVVACQSERSQHMNKATALKVLRSKLYEMELREREASASAIAGEKKEIGWGSQIRSYVLHPYKMVKDLRTGVESGNPDAVLDGDLEDFVVPYLMGVRRETQDV</sequence>
<dbReference type="Pfam" id="PF00472">
    <property type="entry name" value="RF-1"/>
    <property type="match status" value="1"/>
</dbReference>
<evidence type="ECO:0000313" key="9">
    <source>
        <dbReference type="Proteomes" id="UP000636888"/>
    </source>
</evidence>
<dbReference type="EMBL" id="JAEMHM010000018">
    <property type="protein sequence ID" value="MBJ6726942.1"/>
    <property type="molecule type" value="Genomic_DNA"/>
</dbReference>
<name>A0A8J7M1J8_9BACT</name>
<evidence type="ECO:0000259" key="7">
    <source>
        <dbReference type="PROSITE" id="PS00745"/>
    </source>
</evidence>
<evidence type="ECO:0000256" key="3">
    <source>
        <dbReference type="ARBA" id="ARBA00022917"/>
    </source>
</evidence>
<feature type="coiled-coil region" evidence="6">
    <location>
        <begin position="51"/>
        <end position="78"/>
    </location>
</feature>
<dbReference type="HAMAP" id="MF_00094">
    <property type="entry name" value="Rel_fac_2"/>
    <property type="match status" value="1"/>
</dbReference>
<dbReference type="GO" id="GO:0016149">
    <property type="term" value="F:translation release factor activity, codon specific"/>
    <property type="evidence" value="ECO:0007669"/>
    <property type="project" value="UniProtKB-UniRule"/>
</dbReference>
<comment type="similarity">
    <text evidence="1 4">Belongs to the prokaryotic/mitochondrial release factor family.</text>
</comment>
<gene>
    <name evidence="4 8" type="primary">prfB</name>
    <name evidence="8" type="ORF">JFN93_19705</name>
</gene>
<keyword evidence="4" id="KW-0963">Cytoplasm</keyword>
<organism evidence="8 9">
    <name type="scientific">Geomesophilobacter sediminis</name>
    <dbReference type="NCBI Taxonomy" id="2798584"/>
    <lineage>
        <taxon>Bacteria</taxon>
        <taxon>Pseudomonadati</taxon>
        <taxon>Thermodesulfobacteriota</taxon>
        <taxon>Desulfuromonadia</taxon>
        <taxon>Geobacterales</taxon>
        <taxon>Geobacteraceae</taxon>
        <taxon>Geomesophilobacter</taxon>
    </lineage>
</organism>
<dbReference type="AlphaFoldDB" id="A0A8J7M1J8"/>
<evidence type="ECO:0000256" key="5">
    <source>
        <dbReference type="NCBIfam" id="TIGR00020"/>
    </source>
</evidence>
<keyword evidence="3 4" id="KW-0648">Protein biosynthesis</keyword>
<evidence type="ECO:0000256" key="4">
    <source>
        <dbReference type="HAMAP-Rule" id="MF_00094"/>
    </source>
</evidence>
<dbReference type="PANTHER" id="PTHR43116">
    <property type="entry name" value="PEPTIDE CHAIN RELEASE FACTOR 2"/>
    <property type="match status" value="1"/>
</dbReference>
<protein>
    <recommendedName>
        <fullName evidence="4 5">Peptide chain release factor 2</fullName>
        <shortName evidence="4">RF-2</shortName>
    </recommendedName>
</protein>
<dbReference type="InterPro" id="IPR004374">
    <property type="entry name" value="PrfB"/>
</dbReference>
<dbReference type="PANTHER" id="PTHR43116:SF3">
    <property type="entry name" value="CLASS I PEPTIDE CHAIN RELEASE FACTOR"/>
    <property type="match status" value="1"/>
</dbReference>
<keyword evidence="9" id="KW-1185">Reference proteome</keyword>
<dbReference type="Pfam" id="PF03462">
    <property type="entry name" value="PCRF"/>
    <property type="match status" value="1"/>
</dbReference>
<accession>A0A8J7M1J8</accession>
<evidence type="ECO:0000256" key="2">
    <source>
        <dbReference type="ARBA" id="ARBA00022481"/>
    </source>
</evidence>
<dbReference type="Proteomes" id="UP000636888">
    <property type="component" value="Unassembled WGS sequence"/>
</dbReference>
<dbReference type="SMART" id="SM00937">
    <property type="entry name" value="PCRF"/>
    <property type="match status" value="1"/>
</dbReference>
<dbReference type="SUPFAM" id="SSF75620">
    <property type="entry name" value="Release factor"/>
    <property type="match status" value="1"/>
</dbReference>
<comment type="PTM">
    <text evidence="4">Methylated by PrmC. Methylation increases the termination efficiency of RF2.</text>
</comment>
<evidence type="ECO:0000313" key="8">
    <source>
        <dbReference type="EMBL" id="MBJ6726942.1"/>
    </source>
</evidence>
<reference evidence="8" key="1">
    <citation type="submission" date="2020-12" db="EMBL/GenBank/DDBJ databases">
        <title>Geomonas sp. Red875, isolated from river sediment.</title>
        <authorList>
            <person name="Xu Z."/>
            <person name="Zhang Z."/>
            <person name="Masuda Y."/>
            <person name="Itoh H."/>
            <person name="Senoo K."/>
        </authorList>
    </citation>
    <scope>NUCLEOTIDE SEQUENCE</scope>
    <source>
        <strain evidence="8">Red875</strain>
    </source>
</reference>